<gene>
    <name evidence="4" type="ORF">C8A03DRAFT_11472</name>
</gene>
<feature type="compositionally biased region" description="Low complexity" evidence="1">
    <location>
        <begin position="96"/>
        <end position="116"/>
    </location>
</feature>
<dbReference type="AlphaFoldDB" id="A0AAN7CHW1"/>
<feature type="region of interest" description="Disordered" evidence="1">
    <location>
        <begin position="68"/>
        <end position="162"/>
    </location>
</feature>
<reference evidence="4" key="2">
    <citation type="submission" date="2023-05" db="EMBL/GenBank/DDBJ databases">
        <authorList>
            <consortium name="Lawrence Berkeley National Laboratory"/>
            <person name="Steindorff A."/>
            <person name="Hensen N."/>
            <person name="Bonometti L."/>
            <person name="Westerberg I."/>
            <person name="Brannstrom I.O."/>
            <person name="Guillou S."/>
            <person name="Cros-Aarteil S."/>
            <person name="Calhoun S."/>
            <person name="Haridas S."/>
            <person name="Kuo A."/>
            <person name="Mondo S."/>
            <person name="Pangilinan J."/>
            <person name="Riley R."/>
            <person name="Labutti K."/>
            <person name="Andreopoulos B."/>
            <person name="Lipzen A."/>
            <person name="Chen C."/>
            <person name="Yanf M."/>
            <person name="Daum C."/>
            <person name="Ng V."/>
            <person name="Clum A."/>
            <person name="Ohm R."/>
            <person name="Martin F."/>
            <person name="Silar P."/>
            <person name="Natvig D."/>
            <person name="Lalanne C."/>
            <person name="Gautier V."/>
            <person name="Ament-Velasquez S.L."/>
            <person name="Kruys A."/>
            <person name="Hutchinson M.I."/>
            <person name="Powell A.J."/>
            <person name="Barry K."/>
            <person name="Miller A.N."/>
            <person name="Grigoriev I.V."/>
            <person name="Debuchy R."/>
            <person name="Gladieux P."/>
            <person name="Thoren M.H."/>
            <person name="Johannesson H."/>
        </authorList>
    </citation>
    <scope>NUCLEOTIDE SEQUENCE</scope>
    <source>
        <strain evidence="4">CBS 532.94</strain>
    </source>
</reference>
<sequence length="464" mass="48918">MTRPALLMLLYTAAPAWVVEARAVILCDVHSGNQDLGGRAQVNVQPRQWTGPIWFFASATTTTTTLTVSVPGPTSSTSLSSGGPPSSDGASRSTTPGALPETAPGLPLATPLPGAGSPQASSSEVLVTDTMPADIATSTGPPPTTDISNAIGSLNDGDGDSERGSNRTLVITLSTVLSAVGLLLVIGAVLLCRRCRRRRRLPFLPRGVSPIDDDEIERWKGNRSEKGSFHVGDTDVEADGALSKETGAPSHAKHSSTSSVKKPPSVIVYSSPHNRHSTDAQSRRSIARDHPAYGGKSSFDKTLPQTPIQARAPNARAGLTDESVPGDAPFLPKPKRTPSRLSKVSHSSAKERRARHARARSSRSSTRSFGDYYYYHGTGGGAGGSGAGSELELSPRLSHDHVHIARHSSHSKYHSGTPRGSHSRVYSSSSIPPRLSFGDEVLYGGLSPAWPRFAREGEIGRAIG</sequence>
<evidence type="ECO:0000256" key="3">
    <source>
        <dbReference type="SAM" id="SignalP"/>
    </source>
</evidence>
<keyword evidence="2" id="KW-0472">Membrane</keyword>
<proteinExistence type="predicted"/>
<comment type="caution">
    <text evidence="4">The sequence shown here is derived from an EMBL/GenBank/DDBJ whole genome shotgun (WGS) entry which is preliminary data.</text>
</comment>
<keyword evidence="3" id="KW-0732">Signal</keyword>
<dbReference type="Proteomes" id="UP001303760">
    <property type="component" value="Unassembled WGS sequence"/>
</dbReference>
<feature type="chain" id="PRO_5043031568" evidence="3">
    <location>
        <begin position="22"/>
        <end position="464"/>
    </location>
</feature>
<feature type="compositionally biased region" description="Basic residues" evidence="1">
    <location>
        <begin position="352"/>
        <end position="361"/>
    </location>
</feature>
<keyword evidence="2" id="KW-1133">Transmembrane helix</keyword>
<organism evidence="4 5">
    <name type="scientific">Achaetomium macrosporum</name>
    <dbReference type="NCBI Taxonomy" id="79813"/>
    <lineage>
        <taxon>Eukaryota</taxon>
        <taxon>Fungi</taxon>
        <taxon>Dikarya</taxon>
        <taxon>Ascomycota</taxon>
        <taxon>Pezizomycotina</taxon>
        <taxon>Sordariomycetes</taxon>
        <taxon>Sordariomycetidae</taxon>
        <taxon>Sordariales</taxon>
        <taxon>Chaetomiaceae</taxon>
        <taxon>Achaetomium</taxon>
    </lineage>
</organism>
<accession>A0AAN7CHW1</accession>
<feature type="compositionally biased region" description="Low complexity" evidence="1">
    <location>
        <begin position="68"/>
        <end position="87"/>
    </location>
</feature>
<dbReference type="EMBL" id="MU860009">
    <property type="protein sequence ID" value="KAK4242376.1"/>
    <property type="molecule type" value="Genomic_DNA"/>
</dbReference>
<feature type="compositionally biased region" description="Basic and acidic residues" evidence="1">
    <location>
        <begin position="276"/>
        <end position="291"/>
    </location>
</feature>
<feature type="transmembrane region" description="Helical" evidence="2">
    <location>
        <begin position="169"/>
        <end position="192"/>
    </location>
</feature>
<evidence type="ECO:0000313" key="4">
    <source>
        <dbReference type="EMBL" id="KAK4242376.1"/>
    </source>
</evidence>
<name>A0AAN7CHW1_9PEZI</name>
<evidence type="ECO:0000256" key="2">
    <source>
        <dbReference type="SAM" id="Phobius"/>
    </source>
</evidence>
<feature type="region of interest" description="Disordered" evidence="1">
    <location>
        <begin position="407"/>
        <end position="429"/>
    </location>
</feature>
<feature type="compositionally biased region" description="Low complexity" evidence="1">
    <location>
        <begin position="418"/>
        <end position="429"/>
    </location>
</feature>
<evidence type="ECO:0000313" key="5">
    <source>
        <dbReference type="Proteomes" id="UP001303760"/>
    </source>
</evidence>
<keyword evidence="2" id="KW-0812">Transmembrane</keyword>
<evidence type="ECO:0000256" key="1">
    <source>
        <dbReference type="SAM" id="MobiDB-lite"/>
    </source>
</evidence>
<feature type="signal peptide" evidence="3">
    <location>
        <begin position="1"/>
        <end position="21"/>
    </location>
</feature>
<reference evidence="4" key="1">
    <citation type="journal article" date="2023" name="Mol. Phylogenet. Evol.">
        <title>Genome-scale phylogeny and comparative genomics of the fungal order Sordariales.</title>
        <authorList>
            <person name="Hensen N."/>
            <person name="Bonometti L."/>
            <person name="Westerberg I."/>
            <person name="Brannstrom I.O."/>
            <person name="Guillou S."/>
            <person name="Cros-Aarteil S."/>
            <person name="Calhoun S."/>
            <person name="Haridas S."/>
            <person name="Kuo A."/>
            <person name="Mondo S."/>
            <person name="Pangilinan J."/>
            <person name="Riley R."/>
            <person name="LaButti K."/>
            <person name="Andreopoulos B."/>
            <person name="Lipzen A."/>
            <person name="Chen C."/>
            <person name="Yan M."/>
            <person name="Daum C."/>
            <person name="Ng V."/>
            <person name="Clum A."/>
            <person name="Steindorff A."/>
            <person name="Ohm R.A."/>
            <person name="Martin F."/>
            <person name="Silar P."/>
            <person name="Natvig D.O."/>
            <person name="Lalanne C."/>
            <person name="Gautier V."/>
            <person name="Ament-Velasquez S.L."/>
            <person name="Kruys A."/>
            <person name="Hutchinson M.I."/>
            <person name="Powell A.J."/>
            <person name="Barry K."/>
            <person name="Miller A.N."/>
            <person name="Grigoriev I.V."/>
            <person name="Debuchy R."/>
            <person name="Gladieux P."/>
            <person name="Hiltunen Thoren M."/>
            <person name="Johannesson H."/>
        </authorList>
    </citation>
    <scope>NUCLEOTIDE SEQUENCE</scope>
    <source>
        <strain evidence="4">CBS 532.94</strain>
    </source>
</reference>
<feature type="compositionally biased region" description="Low complexity" evidence="1">
    <location>
        <begin position="255"/>
        <end position="272"/>
    </location>
</feature>
<feature type="region of interest" description="Disordered" evidence="1">
    <location>
        <begin position="244"/>
        <end position="364"/>
    </location>
</feature>
<protein>
    <submittedName>
        <fullName evidence="4">Uncharacterized protein</fullName>
    </submittedName>
</protein>
<keyword evidence="5" id="KW-1185">Reference proteome</keyword>